<reference evidence="2" key="1">
    <citation type="submission" date="2019-09" db="EMBL/GenBank/DDBJ databases">
        <authorList>
            <person name="Chandra G."/>
            <person name="Truman W A."/>
        </authorList>
    </citation>
    <scope>NUCLEOTIDE SEQUENCE</scope>
    <source>
        <strain evidence="2">PS683</strain>
    </source>
</reference>
<feature type="region of interest" description="Disordered" evidence="1">
    <location>
        <begin position="18"/>
        <end position="37"/>
    </location>
</feature>
<feature type="region of interest" description="Disordered" evidence="1">
    <location>
        <begin position="53"/>
        <end position="78"/>
    </location>
</feature>
<evidence type="ECO:0000256" key="1">
    <source>
        <dbReference type="SAM" id="MobiDB-lite"/>
    </source>
</evidence>
<organism evidence="2">
    <name type="scientific">Pseudomonas fluorescens</name>
    <dbReference type="NCBI Taxonomy" id="294"/>
    <lineage>
        <taxon>Bacteria</taxon>
        <taxon>Pseudomonadati</taxon>
        <taxon>Pseudomonadota</taxon>
        <taxon>Gammaproteobacteria</taxon>
        <taxon>Pseudomonadales</taxon>
        <taxon>Pseudomonadaceae</taxon>
        <taxon>Pseudomonas</taxon>
    </lineage>
</organism>
<accession>A0A5E6MVG9</accession>
<evidence type="ECO:0000313" key="2">
    <source>
        <dbReference type="EMBL" id="VVM15423.1"/>
    </source>
</evidence>
<proteinExistence type="predicted"/>
<sequence>MDAKNIQKLQQLKEEMESLKKQKAVTTPHIPGQNFSDESEKFFAGVSEKKRDDLARQFRQEKRSVPSNDPTPDHEVDETTLELRREFARLNKIREFQEISGNRKLSRKASKAAIKEAKTAAGDSATGRRIKTARKIKTSKKSAGERIEKICFNCKKQFHIYSNWANPPTLCAACTKYVNDAYLPSSPGRSVPTGWIHVVSGGAPGLGKR</sequence>
<gene>
    <name evidence="2" type="ORF">PS683_03739</name>
</gene>
<dbReference type="EMBL" id="LR700646">
    <property type="protein sequence ID" value="VVM15423.1"/>
    <property type="molecule type" value="Genomic_DNA"/>
</dbReference>
<protein>
    <submittedName>
        <fullName evidence="2">Uncharacterized protein</fullName>
    </submittedName>
</protein>
<feature type="compositionally biased region" description="Basic and acidic residues" evidence="1">
    <location>
        <begin position="53"/>
        <end position="64"/>
    </location>
</feature>
<name>A0A5E6MVG9_PSEFL</name>
<dbReference type="AlphaFoldDB" id="A0A5E6MVG9"/>